<evidence type="ECO:0000256" key="5">
    <source>
        <dbReference type="ARBA" id="ARBA00022737"/>
    </source>
</evidence>
<dbReference type="GO" id="GO:0005829">
    <property type="term" value="C:cytosol"/>
    <property type="evidence" value="ECO:0007669"/>
    <property type="project" value="TreeGrafter"/>
</dbReference>
<dbReference type="Gene3D" id="2.40.30.10">
    <property type="entry name" value="Translation factors"/>
    <property type="match status" value="1"/>
</dbReference>
<dbReference type="GO" id="GO:0010181">
    <property type="term" value="F:FMN binding"/>
    <property type="evidence" value="ECO:0007669"/>
    <property type="project" value="InterPro"/>
</dbReference>
<dbReference type="InterPro" id="IPR007111">
    <property type="entry name" value="NACHT_NTPase"/>
</dbReference>
<dbReference type="Pfam" id="PF24883">
    <property type="entry name" value="NPHP3_N"/>
    <property type="match status" value="1"/>
</dbReference>
<name>A0A2H3SP74_FUSOX</name>
<evidence type="ECO:0000256" key="10">
    <source>
        <dbReference type="SAM" id="MobiDB-lite"/>
    </source>
</evidence>
<dbReference type="VEuPathDB" id="FungiDB:FOIG_09499"/>
<dbReference type="InterPro" id="IPR017927">
    <property type="entry name" value="FAD-bd_FR_type"/>
</dbReference>
<dbReference type="InterPro" id="IPR056884">
    <property type="entry name" value="NPHP3-like_N"/>
</dbReference>
<dbReference type="InterPro" id="IPR003097">
    <property type="entry name" value="CysJ-like_FAD-binding"/>
</dbReference>
<dbReference type="SUPFAM" id="SSF63380">
    <property type="entry name" value="Riboflavin synthase domain-like"/>
    <property type="match status" value="1"/>
</dbReference>
<dbReference type="EC" id="1.6.2.4" evidence="9"/>
<dbReference type="PROSITE" id="PS50902">
    <property type="entry name" value="FLAVODOXIN_LIKE"/>
    <property type="match status" value="1"/>
</dbReference>
<dbReference type="InterPro" id="IPR008254">
    <property type="entry name" value="Flavodoxin/NO_synth"/>
</dbReference>
<dbReference type="PRINTS" id="PR00369">
    <property type="entry name" value="FLAVODOXIN"/>
</dbReference>
<evidence type="ECO:0000313" key="14">
    <source>
        <dbReference type="EMBL" id="SCO78268.1"/>
    </source>
</evidence>
<dbReference type="PANTHER" id="PTHR19384">
    <property type="entry name" value="NITRIC OXIDE SYNTHASE-RELATED"/>
    <property type="match status" value="1"/>
</dbReference>
<dbReference type="InterPro" id="IPR017938">
    <property type="entry name" value="Riboflavin_synthase-like_b-brl"/>
</dbReference>
<dbReference type="VEuPathDB" id="FungiDB:FOZG_10534"/>
<dbReference type="VEuPathDB" id="FungiDB:HZS61_003443"/>
<evidence type="ECO:0000259" key="11">
    <source>
        <dbReference type="PROSITE" id="PS50837"/>
    </source>
</evidence>
<keyword evidence="7" id="KW-0521">NADP</keyword>
<keyword evidence="3" id="KW-0285">Flavoprotein</keyword>
<dbReference type="VEuPathDB" id="FungiDB:FOC1_g10014798"/>
<feature type="domain" description="NACHT" evidence="11">
    <location>
        <begin position="888"/>
        <end position="1030"/>
    </location>
</feature>
<dbReference type="Gene3D" id="3.40.50.360">
    <property type="match status" value="1"/>
</dbReference>
<feature type="region of interest" description="Disordered" evidence="10">
    <location>
        <begin position="1792"/>
        <end position="1811"/>
    </location>
</feature>
<dbReference type="SUPFAM" id="SSF52540">
    <property type="entry name" value="P-loop containing nucleoside triphosphate hydrolases"/>
    <property type="match status" value="1"/>
</dbReference>
<evidence type="ECO:0000256" key="7">
    <source>
        <dbReference type="ARBA" id="ARBA00022857"/>
    </source>
</evidence>
<organism evidence="14 15">
    <name type="scientific">Fusarium oxysporum</name>
    <name type="common">Fusarium vascular wilt</name>
    <dbReference type="NCBI Taxonomy" id="5507"/>
    <lineage>
        <taxon>Eukaryota</taxon>
        <taxon>Fungi</taxon>
        <taxon>Dikarya</taxon>
        <taxon>Ascomycota</taxon>
        <taxon>Pezizomycotina</taxon>
        <taxon>Sordariomycetes</taxon>
        <taxon>Hypocreomycetidae</taxon>
        <taxon>Hypocreales</taxon>
        <taxon>Nectriaceae</taxon>
        <taxon>Fusarium</taxon>
        <taxon>Fusarium oxysporum species complex</taxon>
    </lineage>
</organism>
<evidence type="ECO:0000256" key="1">
    <source>
        <dbReference type="ARBA" id="ARBA00001917"/>
    </source>
</evidence>
<dbReference type="Gene3D" id="1.20.990.10">
    <property type="entry name" value="NADPH-cytochrome p450 Reductase, Chain A, domain 3"/>
    <property type="match status" value="1"/>
</dbReference>
<dbReference type="InterPro" id="IPR039261">
    <property type="entry name" value="FNR_nucleotide-bd"/>
</dbReference>
<dbReference type="VEuPathDB" id="FungiDB:FOC4_g10011626"/>
<dbReference type="InterPro" id="IPR029039">
    <property type="entry name" value="Flavoprotein-like_sf"/>
</dbReference>
<keyword evidence="5" id="KW-0677">Repeat</keyword>
<dbReference type="PROSITE" id="PS50837">
    <property type="entry name" value="NACHT"/>
    <property type="match status" value="1"/>
</dbReference>
<dbReference type="VEuPathDB" id="FungiDB:FOXG_04835"/>
<dbReference type="VEuPathDB" id="FungiDB:FOMG_06140"/>
<dbReference type="GO" id="GO:0050660">
    <property type="term" value="F:flavin adenine dinucleotide binding"/>
    <property type="evidence" value="ECO:0007669"/>
    <property type="project" value="TreeGrafter"/>
</dbReference>
<dbReference type="VEuPathDB" id="FungiDB:FOIG_02210"/>
<dbReference type="FunFam" id="3.40.50.80:FF:000001">
    <property type="entry name" value="NADPH--cytochrome P450 reductase 1"/>
    <property type="match status" value="1"/>
</dbReference>
<evidence type="ECO:0000256" key="8">
    <source>
        <dbReference type="ARBA" id="ARBA00023002"/>
    </source>
</evidence>
<reference evidence="15" key="1">
    <citation type="submission" date="2016-09" db="EMBL/GenBank/DDBJ databases">
        <authorList>
            <person name="Guldener U."/>
        </authorList>
    </citation>
    <scope>NUCLEOTIDE SEQUENCE [LARGE SCALE GENOMIC DNA]</scope>
    <source>
        <strain evidence="15">V64-1</strain>
    </source>
</reference>
<keyword evidence="8" id="KW-0560">Oxidoreductase</keyword>
<dbReference type="VEuPathDB" id="FungiDB:HZS61_003444"/>
<evidence type="ECO:0000256" key="4">
    <source>
        <dbReference type="ARBA" id="ARBA00022643"/>
    </source>
</evidence>
<dbReference type="Gene3D" id="3.40.50.80">
    <property type="entry name" value="Nucleotide-binding domain of ferredoxin-NADP reductase (FNR) module"/>
    <property type="match status" value="1"/>
</dbReference>
<dbReference type="InterPro" id="IPR023173">
    <property type="entry name" value="NADPH_Cyt_P450_Rdtase_alpha"/>
</dbReference>
<dbReference type="PANTHER" id="PTHR19384:SF17">
    <property type="entry name" value="NADPH--CYTOCHROME P450 REDUCTASE"/>
    <property type="match status" value="1"/>
</dbReference>
<dbReference type="OrthoDB" id="4772757at2759"/>
<dbReference type="PRINTS" id="PR00371">
    <property type="entry name" value="FPNCR"/>
</dbReference>
<keyword evidence="4" id="KW-0288">FMN</keyword>
<proteinExistence type="predicted"/>
<sequence>MEAETVTTPSDVPVFDAMTTVLTAVLVSLIAYFGHGPLHHLLFQASTKTKSLGADTDDDPDVSSDRCIVKRLEEEEKNCVVLFGSQSGNAQEFAEKLGREAHTRFSLRSTVAEIDDCTYQNLHKLPENTIVFLILASYGDGEPTDNAEQFYNFLNNEDDDGPFHKLREHGLHNLSYAAFGLGNSSYAHFNAVIRKVDERLQLCGARRHGPLGEADDGKGTNAEDFIDWKDKMWPRVIEAFGLVEHETEEREPAFEVIETPNHHGPIFQADYTDRNLAQQAQAVTNHCFAPISNSRLLSDAGGRSYIHVELDVKDTKLEYQTGDHLSVSPINSDVEVERFLSVFGLWDKRHETIRVRSLSDDLSPPFPSPCSYESAARLYIDICGPVSREVVSTFGNSVSDAKQKTTLRQLGKDKEAFLALTGGNFYNIASMMEALFPGEAVNVPFAIIIEAMPKLQPRYYSISSSSALDANEVSITVAIESFPIHNTNRHFSGVATNFILDVASTENEAISRSRVQPIAYTLSTNRPHLQPSLSVFVRTSTFRLPSDPIIPILMVGPGTGVAPFRGFVRERVAMHRQGKDFAPMTLIYGCRKRTEDFLYQEEWEGYTAELGSKFRMYIAFSREQQNKIYVQDLILEQSRDVASLIQNGGHVYVCGDVGMGRGVTETLCKVLASEASVSLADAQRVLSDMRHSHRYQCIKDITESFPRYEALEDICRGKLSSRLLVHLGRVYRDLFDFFDSAATLFTASSGKVRRPVELIASVIWRPFDERFGGILSSMSKHQQQLNDEVNIYQLELTRDVATTSEKICKDTQATHASVSGLQEQVRLQTREQAIARIQSWLNAPNFANTYWNTLDECQDDTAQWIFEVDKFQEWSESISRGSSAPDSRILWIHGNPGGGKTVLTASIVRELSAYNQNLVYFFFKEQSPFHTASDLAFRAILAQVLHKHKHSDEILDKFIFASNHGDKSSGQSIATPSELKDLLHLCLSSIEKPVMILDGIDECTEPDGFVKYLKTLLSLPNLRALFSSRPTVQSLTKLVPLEHRLSFGQVGVEHDIHTYCHYHLTDLVDEGLLLESSNIQQLTRSLVLGADRMFLWAKLMLSFLRSPALNRRLRESMIHSITLPEGLGSIYMRIFRQISLLDSAQQQMAKKVIQWTLLSHRECFLSSSSWHHLLGAEEPDDKQSAFSHLSELISLVTCGLVILRGSALHVGLLEKCSSSGSNSANCAFVHLSVREYLLAWTPEDQTIAMLSPSPIISHMDMAKLCLDHLLDSTPTSIPLRMDRGLIDLYSYCSVRWLYHLGKAVSPRTSWRSVCYQEMCSTAVTGIVDLLRRFLENPFAVAHWIDCFYTSPSVFPFWSSAGVRRLQFDSDNNAPTAMILKEFSQALEWLDWAQKLQLPDIASKIFLHLSDNLPRLMEDLTDICKKWDLKLNETPAVIWSDVLAFTSSKYLPAAQSTYQVPINSGTPNLPTGASQRLCHISATSSDGSVLGILSIWPSRKFEKFWETIHPSTAYIEVENYCENWHAVYELSRVGEPMEKLGTVSIPLQATEVALQMRQAFRQEHFSTWKASFPFSISFNGYSICVLRTIYRVTIDPVLSRLRIRSCRMPLEEIARIQHFWDDRLKIHDPSYSLSIGLPPTLQLLQRKVYTYRTIFDMHSHHIFFQDAKKFEEPLLAVFEIKDTSSGELQVRLVAVAPEEIMSSWLGCTGVPLATARFHPESSLIVSAIRGRVMAWDFSRNIMNHLSQDGAEVTSLSISVCANYVVVMRKHSDSHEVYDLTKRDLKTANRIAGSVRSSQSLMPPPKQQKTHSSHDEYMQRLETRMDITKASGSDLTLAEGAGSSAIVNAGSQEIGCQLRIDAGKIKLTAPPCIGDTTAKSLELLSIPSTISTQDSRITLYLPKEDDNYLSVLVDKGIEDGYNMMDKSGQSLPVLVRKDKRLIREAIHNATGDRGERIQLVEGTKRLFSEVDKW</sequence>
<keyword evidence="6" id="KW-0274">FAD</keyword>
<evidence type="ECO:0000256" key="9">
    <source>
        <dbReference type="ARBA" id="ARBA00023797"/>
    </source>
</evidence>
<comment type="cofactor">
    <cofactor evidence="2">
        <name>FAD</name>
        <dbReference type="ChEBI" id="CHEBI:57692"/>
    </cofactor>
</comment>
<dbReference type="InterPro" id="IPR001709">
    <property type="entry name" value="Flavoprot_Pyr_Nucl_cyt_Rdtase"/>
</dbReference>
<dbReference type="EMBL" id="FMJY01000001">
    <property type="protein sequence ID" value="SCO78268.1"/>
    <property type="molecule type" value="Genomic_DNA"/>
</dbReference>
<dbReference type="VEuPathDB" id="FungiDB:FOXG_03206"/>
<comment type="cofactor">
    <cofactor evidence="1">
        <name>FMN</name>
        <dbReference type="ChEBI" id="CHEBI:58210"/>
    </cofactor>
</comment>
<dbReference type="Pfam" id="PF00175">
    <property type="entry name" value="NAD_binding_1"/>
    <property type="match status" value="1"/>
</dbReference>
<evidence type="ECO:0000256" key="6">
    <source>
        <dbReference type="ARBA" id="ARBA00022827"/>
    </source>
</evidence>
<dbReference type="VEuPathDB" id="FungiDB:FOC1_g10001222"/>
<dbReference type="SUPFAM" id="SSF52218">
    <property type="entry name" value="Flavoproteins"/>
    <property type="match status" value="1"/>
</dbReference>
<dbReference type="InterPro" id="IPR001433">
    <property type="entry name" value="OxRdtase_FAD/NAD-bd"/>
</dbReference>
<dbReference type="VEuPathDB" id="FungiDB:FOMG_11338"/>
<accession>A0A2H3SP74</accession>
<evidence type="ECO:0000259" key="13">
    <source>
        <dbReference type="PROSITE" id="PS51384"/>
    </source>
</evidence>
<dbReference type="InterPro" id="IPR001094">
    <property type="entry name" value="Flavdoxin-like"/>
</dbReference>
<protein>
    <recommendedName>
        <fullName evidence="9">NADPH--hemoprotein reductase</fullName>
        <ecNumber evidence="9">1.6.2.4</ecNumber>
    </recommendedName>
</protein>
<dbReference type="InterPro" id="IPR027417">
    <property type="entry name" value="P-loop_NTPase"/>
</dbReference>
<dbReference type="Proteomes" id="UP000219369">
    <property type="component" value="Unassembled WGS sequence"/>
</dbReference>
<dbReference type="PROSITE" id="PS51384">
    <property type="entry name" value="FAD_FR"/>
    <property type="match status" value="1"/>
</dbReference>
<dbReference type="SUPFAM" id="SSF52343">
    <property type="entry name" value="Ferredoxin reductase-like, C-terminal NADP-linked domain"/>
    <property type="match status" value="1"/>
</dbReference>
<evidence type="ECO:0000313" key="15">
    <source>
        <dbReference type="Proteomes" id="UP000219369"/>
    </source>
</evidence>
<gene>
    <name evidence="14" type="ORF">FRV6_02481</name>
</gene>
<evidence type="ECO:0000256" key="2">
    <source>
        <dbReference type="ARBA" id="ARBA00001974"/>
    </source>
</evidence>
<feature type="domain" description="FAD-binding FR-type" evidence="13">
    <location>
        <begin position="284"/>
        <end position="545"/>
    </location>
</feature>
<evidence type="ECO:0000259" key="12">
    <source>
        <dbReference type="PROSITE" id="PS50902"/>
    </source>
</evidence>
<dbReference type="VEuPathDB" id="FungiDB:FOZG_08864"/>
<dbReference type="Pfam" id="PF00258">
    <property type="entry name" value="Flavodoxin_1"/>
    <property type="match status" value="1"/>
</dbReference>
<dbReference type="GO" id="GO:0003958">
    <property type="term" value="F:NADPH-hemoprotein reductase activity"/>
    <property type="evidence" value="ECO:0007669"/>
    <property type="project" value="UniProtKB-EC"/>
</dbReference>
<dbReference type="Pfam" id="PF00667">
    <property type="entry name" value="FAD_binding_1"/>
    <property type="match status" value="1"/>
</dbReference>
<evidence type="ECO:0000256" key="3">
    <source>
        <dbReference type="ARBA" id="ARBA00022630"/>
    </source>
</evidence>
<dbReference type="Gene3D" id="3.40.50.300">
    <property type="entry name" value="P-loop containing nucleotide triphosphate hydrolases"/>
    <property type="match status" value="1"/>
</dbReference>
<feature type="domain" description="Flavodoxin-like" evidence="12">
    <location>
        <begin position="79"/>
        <end position="233"/>
    </location>
</feature>